<evidence type="ECO:0000256" key="5">
    <source>
        <dbReference type="ARBA" id="ARBA00022884"/>
    </source>
</evidence>
<dbReference type="InterPro" id="IPR020843">
    <property type="entry name" value="ER"/>
</dbReference>
<dbReference type="GO" id="GO:0003960">
    <property type="term" value="F:quinone reductase (NADPH) activity"/>
    <property type="evidence" value="ECO:0007669"/>
    <property type="project" value="TreeGrafter"/>
</dbReference>
<evidence type="ECO:0000256" key="6">
    <source>
        <dbReference type="ARBA" id="ARBA00022990"/>
    </source>
</evidence>
<dbReference type="SMART" id="SM00829">
    <property type="entry name" value="PKS_ER"/>
    <property type="match status" value="1"/>
</dbReference>
<organism evidence="7 8">
    <name type="scientific">Capsulimonas corticalis</name>
    <dbReference type="NCBI Taxonomy" id="2219043"/>
    <lineage>
        <taxon>Bacteria</taxon>
        <taxon>Bacillati</taxon>
        <taxon>Armatimonadota</taxon>
        <taxon>Armatimonadia</taxon>
        <taxon>Capsulimonadales</taxon>
        <taxon>Capsulimonadaceae</taxon>
        <taxon>Capsulimonas</taxon>
    </lineage>
</organism>
<dbReference type="RefSeq" id="WP_119324727.1">
    <property type="nucleotide sequence ID" value="NZ_AP025739.1"/>
</dbReference>
<dbReference type="PROSITE" id="PS01162">
    <property type="entry name" value="QOR_ZETA_CRYSTAL"/>
    <property type="match status" value="1"/>
</dbReference>
<comment type="subunit">
    <text evidence="2">Homotetramer.</text>
</comment>
<keyword evidence="8" id="KW-1185">Reference proteome</keyword>
<dbReference type="CDD" id="cd08253">
    <property type="entry name" value="zeta_crystallin"/>
    <property type="match status" value="1"/>
</dbReference>
<dbReference type="Pfam" id="PF08240">
    <property type="entry name" value="ADH_N"/>
    <property type="match status" value="1"/>
</dbReference>
<accession>A0A402D5F7</accession>
<keyword evidence="5" id="KW-0694">RNA-binding</keyword>
<dbReference type="SUPFAM" id="SSF50129">
    <property type="entry name" value="GroES-like"/>
    <property type="match status" value="1"/>
</dbReference>
<dbReference type="Gene3D" id="3.40.50.720">
    <property type="entry name" value="NAD(P)-binding Rossmann-like Domain"/>
    <property type="match status" value="1"/>
</dbReference>
<dbReference type="InterPro" id="IPR013154">
    <property type="entry name" value="ADH-like_N"/>
</dbReference>
<reference evidence="7 8" key="1">
    <citation type="journal article" date="2019" name="Int. J. Syst. Evol. Microbiol.">
        <title>Capsulimonas corticalis gen. nov., sp. nov., an aerobic capsulated bacterium, of a novel bacterial order, Capsulimonadales ord. nov., of the class Armatimonadia of the phylum Armatimonadetes.</title>
        <authorList>
            <person name="Li J."/>
            <person name="Kudo C."/>
            <person name="Tonouchi A."/>
        </authorList>
    </citation>
    <scope>NUCLEOTIDE SEQUENCE [LARGE SCALE GENOMIC DNA]</scope>
    <source>
        <strain evidence="7 8">AX-7</strain>
    </source>
</reference>
<dbReference type="PANTHER" id="PTHR44154">
    <property type="entry name" value="QUINONE OXIDOREDUCTASE"/>
    <property type="match status" value="1"/>
</dbReference>
<dbReference type="AlphaFoldDB" id="A0A402D5F7"/>
<sequence>MKAIRFYDYGGPEVLKYEDAPDPTPGPGQVLIRTRAIGVNPFETYIRAGIYGPVPLPNILGVDAAGMVESVGEGVTEFTPGQRVYVIGAPGTYAELVLADHAKTFPLLETLTFSQGAAIGVPYGTAHRALFHRGKAQAGETVLIHGASGGVGTAAVQLARAAGLTVFGTAGTEKGLAMIRDEGAHQAFNHKDPDYLDKIKAETDGKGVDLILEMLANVNLPHDLELLAKYGRVAVVGSRGGVEINPRSTMPKETDIRGVTLMNATTDDLRAMHAEIGEGLKNGGLNPIIGQEIPLAEAARAHEAVMQDGAHGKIALIP</sequence>
<keyword evidence="3" id="KW-0963">Cytoplasm</keyword>
<name>A0A402D5F7_9BACT</name>
<dbReference type="Proteomes" id="UP000287394">
    <property type="component" value="Chromosome"/>
</dbReference>
<comment type="subcellular location">
    <subcellularLocation>
        <location evidence="1">Cytoplasm</location>
    </subcellularLocation>
</comment>
<dbReference type="InterPro" id="IPR036291">
    <property type="entry name" value="NAD(P)-bd_dom_sf"/>
</dbReference>
<evidence type="ECO:0000313" key="7">
    <source>
        <dbReference type="EMBL" id="BDI29785.1"/>
    </source>
</evidence>
<dbReference type="SUPFAM" id="SSF51735">
    <property type="entry name" value="NAD(P)-binding Rossmann-fold domains"/>
    <property type="match status" value="1"/>
</dbReference>
<keyword evidence="6" id="KW-0007">Acetylation</keyword>
<keyword evidence="4" id="KW-0521">NADP</keyword>
<evidence type="ECO:0000256" key="1">
    <source>
        <dbReference type="ARBA" id="ARBA00004496"/>
    </source>
</evidence>
<dbReference type="GO" id="GO:0008270">
    <property type="term" value="F:zinc ion binding"/>
    <property type="evidence" value="ECO:0007669"/>
    <property type="project" value="InterPro"/>
</dbReference>
<gene>
    <name evidence="7" type="ORF">CCAX7_18360</name>
</gene>
<dbReference type="FunFam" id="3.40.50.720:FF:000244">
    <property type="entry name" value="quinone oxidoreductase"/>
    <property type="match status" value="1"/>
</dbReference>
<evidence type="ECO:0000256" key="4">
    <source>
        <dbReference type="ARBA" id="ARBA00022857"/>
    </source>
</evidence>
<dbReference type="EMBL" id="AP025739">
    <property type="protein sequence ID" value="BDI29785.1"/>
    <property type="molecule type" value="Genomic_DNA"/>
</dbReference>
<dbReference type="Gene3D" id="3.90.180.10">
    <property type="entry name" value="Medium-chain alcohol dehydrogenases, catalytic domain"/>
    <property type="match status" value="1"/>
</dbReference>
<dbReference type="Pfam" id="PF00107">
    <property type="entry name" value="ADH_zinc_N"/>
    <property type="match status" value="1"/>
</dbReference>
<dbReference type="InterPro" id="IPR002364">
    <property type="entry name" value="Quin_OxRdtase/zeta-crystal_CS"/>
</dbReference>
<dbReference type="InterPro" id="IPR013149">
    <property type="entry name" value="ADH-like_C"/>
</dbReference>
<dbReference type="GO" id="GO:0003730">
    <property type="term" value="F:mRNA 3'-UTR binding"/>
    <property type="evidence" value="ECO:0007669"/>
    <property type="project" value="TreeGrafter"/>
</dbReference>
<evidence type="ECO:0000256" key="2">
    <source>
        <dbReference type="ARBA" id="ARBA00011881"/>
    </source>
</evidence>
<dbReference type="InterPro" id="IPR051603">
    <property type="entry name" value="Zinc-ADH_QOR/CCCR"/>
</dbReference>
<protein>
    <submittedName>
        <fullName evidence="7">NADP-dependent oxidoreductase</fullName>
    </submittedName>
</protein>
<dbReference type="PANTHER" id="PTHR44154:SF1">
    <property type="entry name" value="QUINONE OXIDOREDUCTASE"/>
    <property type="match status" value="1"/>
</dbReference>
<dbReference type="InterPro" id="IPR011032">
    <property type="entry name" value="GroES-like_sf"/>
</dbReference>
<dbReference type="OrthoDB" id="9785812at2"/>
<dbReference type="GO" id="GO:0005829">
    <property type="term" value="C:cytosol"/>
    <property type="evidence" value="ECO:0007669"/>
    <property type="project" value="TreeGrafter"/>
</dbReference>
<dbReference type="KEGG" id="ccot:CCAX7_18360"/>
<dbReference type="GO" id="GO:0070402">
    <property type="term" value="F:NADPH binding"/>
    <property type="evidence" value="ECO:0007669"/>
    <property type="project" value="TreeGrafter"/>
</dbReference>
<evidence type="ECO:0000313" key="8">
    <source>
        <dbReference type="Proteomes" id="UP000287394"/>
    </source>
</evidence>
<evidence type="ECO:0000256" key="3">
    <source>
        <dbReference type="ARBA" id="ARBA00022490"/>
    </source>
</evidence>
<proteinExistence type="predicted"/>